<dbReference type="InterPro" id="IPR006115">
    <property type="entry name" value="6PGDH_NADP-bd"/>
</dbReference>
<comment type="caution">
    <text evidence="5">The sequence shown here is derived from an EMBL/GenBank/DDBJ whole genome shotgun (WGS) entry which is preliminary data.</text>
</comment>
<dbReference type="GO" id="GO:0004616">
    <property type="term" value="F:phosphogluconate dehydrogenase (decarboxylating) activity"/>
    <property type="evidence" value="ECO:0007669"/>
    <property type="project" value="InterPro"/>
</dbReference>
<proteinExistence type="inferred from homology"/>
<dbReference type="NCBIfam" id="TIGR00872">
    <property type="entry name" value="gnd_rel"/>
    <property type="match status" value="1"/>
</dbReference>
<accession>A0A1G1WEG2</accession>
<comment type="similarity">
    <text evidence="1">Belongs to the 6-phosphogluconate dehydrogenase family.</text>
</comment>
<keyword evidence="3" id="KW-0311">Gluconate utilization</keyword>
<gene>
    <name evidence="5" type="ORF">A2Z24_02815</name>
</gene>
<dbReference type="EMBL" id="MHCT01000017">
    <property type="protein sequence ID" value="OGY26021.1"/>
    <property type="molecule type" value="Genomic_DNA"/>
</dbReference>
<dbReference type="SUPFAM" id="SSF51735">
    <property type="entry name" value="NAD(P)-binding Rossmann-fold domains"/>
    <property type="match status" value="1"/>
</dbReference>
<evidence type="ECO:0000313" key="5">
    <source>
        <dbReference type="EMBL" id="OGY26021.1"/>
    </source>
</evidence>
<dbReference type="AlphaFoldDB" id="A0A1G1WEG2"/>
<keyword evidence="2" id="KW-0560">Oxidoreductase</keyword>
<evidence type="ECO:0000313" key="6">
    <source>
        <dbReference type="Proteomes" id="UP000177588"/>
    </source>
</evidence>
<dbReference type="NCBIfam" id="NF007161">
    <property type="entry name" value="PRK09599.1"/>
    <property type="match status" value="1"/>
</dbReference>
<dbReference type="Gene3D" id="1.10.1040.10">
    <property type="entry name" value="N-(1-d-carboxylethyl)-l-norvaline Dehydrogenase, domain 2"/>
    <property type="match status" value="1"/>
</dbReference>
<evidence type="ECO:0000256" key="3">
    <source>
        <dbReference type="ARBA" id="ARBA00023064"/>
    </source>
</evidence>
<dbReference type="PRINTS" id="PR00076">
    <property type="entry name" value="6PGDHDRGNASE"/>
</dbReference>
<dbReference type="Proteomes" id="UP000177588">
    <property type="component" value="Unassembled WGS sequence"/>
</dbReference>
<organism evidence="5 6">
    <name type="scientific">Candidatus Woykebacteria bacterium RBG_16_44_10</name>
    <dbReference type="NCBI Taxonomy" id="1802597"/>
    <lineage>
        <taxon>Bacteria</taxon>
        <taxon>Candidatus Woykeibacteriota</taxon>
    </lineage>
</organism>
<feature type="domain" description="6-phosphogluconate dehydrogenase C-terminal" evidence="4">
    <location>
        <begin position="169"/>
        <end position="297"/>
    </location>
</feature>
<dbReference type="InterPro" id="IPR008927">
    <property type="entry name" value="6-PGluconate_DH-like_C_sf"/>
</dbReference>
<evidence type="ECO:0000256" key="1">
    <source>
        <dbReference type="ARBA" id="ARBA00008419"/>
    </source>
</evidence>
<reference evidence="5 6" key="1">
    <citation type="journal article" date="2016" name="Nat. Commun.">
        <title>Thousands of microbial genomes shed light on interconnected biogeochemical processes in an aquifer system.</title>
        <authorList>
            <person name="Anantharaman K."/>
            <person name="Brown C.T."/>
            <person name="Hug L.A."/>
            <person name="Sharon I."/>
            <person name="Castelle C.J."/>
            <person name="Probst A.J."/>
            <person name="Thomas B.C."/>
            <person name="Singh A."/>
            <person name="Wilkins M.J."/>
            <person name="Karaoz U."/>
            <person name="Brodie E.L."/>
            <person name="Williams K.H."/>
            <person name="Hubbard S.S."/>
            <person name="Banfield J.F."/>
        </authorList>
    </citation>
    <scope>NUCLEOTIDE SEQUENCE [LARGE SCALE GENOMIC DNA]</scope>
</reference>
<dbReference type="InterPro" id="IPR013328">
    <property type="entry name" value="6PGD_dom2"/>
</dbReference>
<sequence length="302" mass="32909">MQVGIVGLGKMGFNFSLRLLEKGYQVVGFDNLSEPREQLAKQGGINTKSLEELCTKLASPRIVLLSVPHSAVEEILFAESGLVNYLDRGDIIIDAANAYYKNSIHYFQRLKKKGVDYLDMGVSGGPGGARNGSSIMVGGNETVYKKVEEVFADLAATDGYGYMGPAGAGHFVKMVHNGIEYVLMEAYGEGFELLASGPYKELDLAKIAKIWNHGGVVASFVLDKIEAVFAKDPRLETIEGFVEDLGEGRWVVREAIGAEIPVDTIAEALFDRFRSRQKDSFSAKLAAALRHEIGGHSIRAKK</sequence>
<dbReference type="GO" id="GO:0006098">
    <property type="term" value="P:pentose-phosphate shunt"/>
    <property type="evidence" value="ECO:0007669"/>
    <property type="project" value="InterPro"/>
</dbReference>
<dbReference type="InterPro" id="IPR006114">
    <property type="entry name" value="6PGDH_C"/>
</dbReference>
<dbReference type="STRING" id="1802597.A2Z24_02815"/>
<dbReference type="Pfam" id="PF03446">
    <property type="entry name" value="NAD_binding_2"/>
    <property type="match status" value="1"/>
</dbReference>
<name>A0A1G1WEG2_9BACT</name>
<dbReference type="InterPro" id="IPR004849">
    <property type="entry name" value="6DGDH_YqeC"/>
</dbReference>
<dbReference type="Gene3D" id="3.40.50.720">
    <property type="entry name" value="NAD(P)-binding Rossmann-like Domain"/>
    <property type="match status" value="1"/>
</dbReference>
<evidence type="ECO:0000256" key="2">
    <source>
        <dbReference type="ARBA" id="ARBA00023002"/>
    </source>
</evidence>
<dbReference type="SUPFAM" id="SSF48179">
    <property type="entry name" value="6-phosphogluconate dehydrogenase C-terminal domain-like"/>
    <property type="match status" value="1"/>
</dbReference>
<dbReference type="Pfam" id="PF00393">
    <property type="entry name" value="6PGD"/>
    <property type="match status" value="1"/>
</dbReference>
<dbReference type="SMART" id="SM01350">
    <property type="entry name" value="6PGD"/>
    <property type="match status" value="1"/>
</dbReference>
<dbReference type="InterPro" id="IPR006183">
    <property type="entry name" value="Pgluconate_DH"/>
</dbReference>
<dbReference type="InterPro" id="IPR036291">
    <property type="entry name" value="NAD(P)-bd_dom_sf"/>
</dbReference>
<protein>
    <submittedName>
        <fullName evidence="5">6-phosphogluconate dehydrogenase (Decarboxylating)</fullName>
    </submittedName>
</protein>
<dbReference type="GO" id="GO:0019521">
    <property type="term" value="P:D-gluconate metabolic process"/>
    <property type="evidence" value="ECO:0007669"/>
    <property type="project" value="UniProtKB-KW"/>
</dbReference>
<evidence type="ECO:0000259" key="4">
    <source>
        <dbReference type="SMART" id="SM01350"/>
    </source>
</evidence>
<dbReference type="GO" id="GO:0050661">
    <property type="term" value="F:NADP binding"/>
    <property type="evidence" value="ECO:0007669"/>
    <property type="project" value="InterPro"/>
</dbReference>
<dbReference type="PANTHER" id="PTHR11811">
    <property type="entry name" value="6-PHOSPHOGLUCONATE DEHYDROGENASE"/>
    <property type="match status" value="1"/>
</dbReference>